<name>W9RHC6_9ROSA</name>
<dbReference type="Proteomes" id="UP000030645">
    <property type="component" value="Unassembled WGS sequence"/>
</dbReference>
<keyword evidence="3" id="KW-1185">Reference proteome</keyword>
<feature type="region of interest" description="Disordered" evidence="1">
    <location>
        <begin position="44"/>
        <end position="64"/>
    </location>
</feature>
<feature type="compositionally biased region" description="Basic residues" evidence="1">
    <location>
        <begin position="47"/>
        <end position="60"/>
    </location>
</feature>
<evidence type="ECO:0000313" key="2">
    <source>
        <dbReference type="EMBL" id="EXB77012.1"/>
    </source>
</evidence>
<accession>W9RHC6</accession>
<dbReference type="AlphaFoldDB" id="W9RHC6"/>
<organism evidence="2 3">
    <name type="scientific">Morus notabilis</name>
    <dbReference type="NCBI Taxonomy" id="981085"/>
    <lineage>
        <taxon>Eukaryota</taxon>
        <taxon>Viridiplantae</taxon>
        <taxon>Streptophyta</taxon>
        <taxon>Embryophyta</taxon>
        <taxon>Tracheophyta</taxon>
        <taxon>Spermatophyta</taxon>
        <taxon>Magnoliopsida</taxon>
        <taxon>eudicotyledons</taxon>
        <taxon>Gunneridae</taxon>
        <taxon>Pentapetalae</taxon>
        <taxon>rosids</taxon>
        <taxon>fabids</taxon>
        <taxon>Rosales</taxon>
        <taxon>Moraceae</taxon>
        <taxon>Moreae</taxon>
        <taxon>Morus</taxon>
    </lineage>
</organism>
<evidence type="ECO:0000313" key="3">
    <source>
        <dbReference type="Proteomes" id="UP000030645"/>
    </source>
</evidence>
<reference evidence="3" key="1">
    <citation type="submission" date="2013-01" db="EMBL/GenBank/DDBJ databases">
        <title>Draft Genome Sequence of a Mulberry Tree, Morus notabilis C.K. Schneid.</title>
        <authorList>
            <person name="He N."/>
            <person name="Zhao S."/>
        </authorList>
    </citation>
    <scope>NUCLEOTIDE SEQUENCE</scope>
</reference>
<dbReference type="EMBL" id="KE344740">
    <property type="protein sequence ID" value="EXB77012.1"/>
    <property type="molecule type" value="Genomic_DNA"/>
</dbReference>
<protein>
    <submittedName>
        <fullName evidence="2">Uncharacterized protein</fullName>
    </submittedName>
</protein>
<evidence type="ECO:0000256" key="1">
    <source>
        <dbReference type="SAM" id="MobiDB-lite"/>
    </source>
</evidence>
<gene>
    <name evidence="2" type="ORF">L484_014138</name>
</gene>
<sequence>MPYISIYYKAKKSADKNGEGKYHGKLPLDFLYIMTRPRDNYVEMSHVHGRRSKKSKKKGGANRWSAAAPVSGAATLGGCYNRQQTSAMVPVCSAMALQDSVV</sequence>
<proteinExistence type="predicted"/>